<dbReference type="Pfam" id="PF07923">
    <property type="entry name" value="N1221"/>
    <property type="match status" value="1"/>
</dbReference>
<evidence type="ECO:0000313" key="5">
    <source>
        <dbReference type="Proteomes" id="UP000053259"/>
    </source>
</evidence>
<evidence type="ECO:0000259" key="3">
    <source>
        <dbReference type="SMART" id="SM01293"/>
    </source>
</evidence>
<feature type="compositionally biased region" description="Pro residues" evidence="1">
    <location>
        <begin position="81"/>
        <end position="99"/>
    </location>
</feature>
<feature type="domain" description="Far11/STRP N-terminal" evidence="2">
    <location>
        <begin position="120"/>
        <end position="480"/>
    </location>
</feature>
<dbReference type="EMBL" id="KN847629">
    <property type="protein sequence ID" value="KIV98580.1"/>
    <property type="molecule type" value="Genomic_DNA"/>
</dbReference>
<evidence type="ECO:0000256" key="1">
    <source>
        <dbReference type="SAM" id="MobiDB-lite"/>
    </source>
</evidence>
<dbReference type="HOGENOM" id="CLU_003184_0_0_1"/>
<dbReference type="GeneID" id="27317601"/>
<dbReference type="RefSeq" id="XP_016208450.1">
    <property type="nucleotide sequence ID" value="XM_016363723.1"/>
</dbReference>
<keyword evidence="5" id="KW-1185">Reference proteome</keyword>
<protein>
    <recommendedName>
        <fullName evidence="6">Far11/STRP C-terminal domain-containing protein</fullName>
    </recommendedName>
</protein>
<evidence type="ECO:0000259" key="2">
    <source>
        <dbReference type="SMART" id="SM01292"/>
    </source>
</evidence>
<dbReference type="STRING" id="253628.A0A0D1YD18"/>
<dbReference type="OrthoDB" id="18234at2759"/>
<dbReference type="InterPro" id="IPR040185">
    <property type="entry name" value="Far11/STRP"/>
</dbReference>
<dbReference type="InterPro" id="IPR021819">
    <property type="entry name" value="Far11/STRP_C"/>
</dbReference>
<dbReference type="RefSeq" id="XP_016208451.1">
    <property type="nucleotide sequence ID" value="XM_016363724.1"/>
</dbReference>
<dbReference type="SMART" id="SM01292">
    <property type="entry name" value="N1221"/>
    <property type="match status" value="1"/>
</dbReference>
<accession>A0A0D1YD18</accession>
<dbReference type="AlphaFoldDB" id="A0A0D1YD18"/>
<dbReference type="GO" id="GO:0007010">
    <property type="term" value="P:cytoskeleton organization"/>
    <property type="evidence" value="ECO:0007669"/>
    <property type="project" value="TreeGrafter"/>
</dbReference>
<dbReference type="GO" id="GO:0005829">
    <property type="term" value="C:cytosol"/>
    <property type="evidence" value="ECO:0007669"/>
    <property type="project" value="TreeGrafter"/>
</dbReference>
<evidence type="ECO:0000313" key="4">
    <source>
        <dbReference type="EMBL" id="KIV98581.1"/>
    </source>
</evidence>
<dbReference type="Pfam" id="PF11882">
    <property type="entry name" value="DUF3402"/>
    <property type="match status" value="1"/>
</dbReference>
<feature type="domain" description="Far11/STRP C-terminal" evidence="3">
    <location>
        <begin position="582"/>
        <end position="1045"/>
    </location>
</feature>
<dbReference type="SMART" id="SM01293">
    <property type="entry name" value="DUF3402"/>
    <property type="match status" value="1"/>
</dbReference>
<dbReference type="FunCoup" id="A0A0D1YD18">
    <property type="interactions" value="27"/>
</dbReference>
<reference evidence="4 5" key="1">
    <citation type="submission" date="2015-01" db="EMBL/GenBank/DDBJ databases">
        <title>The Genome Sequence of Ochroconis gallopava CBS43764.</title>
        <authorList>
            <consortium name="The Broad Institute Genomics Platform"/>
            <person name="Cuomo C."/>
            <person name="de Hoog S."/>
            <person name="Gorbushina A."/>
            <person name="Stielow B."/>
            <person name="Teixiera M."/>
            <person name="Abouelleil A."/>
            <person name="Chapman S.B."/>
            <person name="Priest M."/>
            <person name="Young S.K."/>
            <person name="Wortman J."/>
            <person name="Nusbaum C."/>
            <person name="Birren B."/>
        </authorList>
    </citation>
    <scope>NUCLEOTIDE SEQUENCE [LARGE SCALE GENOMIC DNA]</scope>
    <source>
        <strain evidence="4 5">CBS 43764</strain>
    </source>
</reference>
<feature type="region of interest" description="Disordered" evidence="1">
    <location>
        <begin position="823"/>
        <end position="873"/>
    </location>
</feature>
<gene>
    <name evidence="4" type="ORF">PV09_09628</name>
</gene>
<dbReference type="InterPro" id="IPR012486">
    <property type="entry name" value="Far11/STRP_N"/>
</dbReference>
<dbReference type="PANTHER" id="PTHR13239:SF4">
    <property type="entry name" value="AT25231P"/>
    <property type="match status" value="1"/>
</dbReference>
<evidence type="ECO:0008006" key="6">
    <source>
        <dbReference type="Google" id="ProtNLM"/>
    </source>
</evidence>
<feature type="region of interest" description="Disordered" evidence="1">
    <location>
        <begin position="246"/>
        <end position="267"/>
    </location>
</feature>
<dbReference type="PANTHER" id="PTHR13239">
    <property type="entry name" value="PROTEIN REQUIRED FOR HYPHAL ANASTOMOSIS HAM-2"/>
    <property type="match status" value="1"/>
</dbReference>
<dbReference type="VEuPathDB" id="FungiDB:PV09_09628"/>
<feature type="compositionally biased region" description="Polar residues" evidence="1">
    <location>
        <begin position="861"/>
        <end position="873"/>
    </location>
</feature>
<dbReference type="EMBL" id="KN847629">
    <property type="protein sequence ID" value="KIV98581.1"/>
    <property type="molecule type" value="Genomic_DNA"/>
</dbReference>
<proteinExistence type="predicted"/>
<dbReference type="Proteomes" id="UP000053259">
    <property type="component" value="Unassembled WGS sequence"/>
</dbReference>
<organism evidence="4 5">
    <name type="scientific">Verruconis gallopava</name>
    <dbReference type="NCBI Taxonomy" id="253628"/>
    <lineage>
        <taxon>Eukaryota</taxon>
        <taxon>Fungi</taxon>
        <taxon>Dikarya</taxon>
        <taxon>Ascomycota</taxon>
        <taxon>Pezizomycotina</taxon>
        <taxon>Dothideomycetes</taxon>
        <taxon>Pleosporomycetidae</taxon>
        <taxon>Venturiales</taxon>
        <taxon>Sympoventuriaceae</taxon>
        <taxon>Verruconis</taxon>
    </lineage>
</organism>
<sequence length="1083" mass="121800">METFGDESTQRLQELAADLDMILTSSDYVDPVNEDTLSHTPLDTVEEQRLGLVDAPQTVQRERNNVPARPALRRDGSVPAPSQPPPAPPPPTTDPPPQPTDSLSLMQLRTLVKEMPKVEPTPYAFVYKDAATLPEEIEEWFAYTTPERANILRAQSCFATEWGVFNNWAFTGEDESPLDWTKTSEERRRQFIQRLLDGIKNPDTEKRLEQLEALVYIVLGCWYETAGLETTVLTLEEASSLLSQQGEVANLPESSSETTAEKSEAEKRRDEAVAEQFSKSGLQLSWLKTNTKTLFNIDGALQTIYDAVRAACLRECVPELGKAEVNATKLELERRETWCALTILYVCLEVARTAEPDSEKLALRSEVLCLAPNLLVFLADIINKIRWDPSISGELQHSSERGLSPKLLLLTWKSVLVCFGGLEELSRVKESFKVEEVHDDSKGPLITASPLDYHTFRQEISSKYPAYNPPPSYFPLEPDQRSILPPLRVNPTKPQVSSMPVEPAQHGTSILHQPVHIATPAPSPPPSPALGKGGKKQNYQTPHLLPFNYPPLDASSNEIGGKGSTMLQDALVGRKWEGSDVPTSILEAAELFSKRMRATRALKQLWEERVEFMKYERGWTGADEDEDVRPIDNENDESLSAQQAASKKRFDGSVEERLATVEEFYKNGLPNLQSIVMVMMKTILSNVTSLITQAAGQASVQGGFLFQDNGNGTAENRPNGTYLDPQQDIAKLGQDELDKMRGEEISAKAVTGLLLLLLKWFKVSHVLKFEYLTQLLVDANYIPMVLKLLQTQEIERVVNYRCESEDWNFFRYCRAHSRIGLEEDGVVSPPPQPDNELSDDEAAPPPVIRRERSSSSTQQRPDASSSEEQQQVQLPATFPPEVDELGIPTTQLPAEPITNFSWRNFFTNINYLRILQKICKDKAHRNLMLITYKSANHLKKSLKVPQRELRLYTLKLFKNQVPYCGRKWRQGNMRVITAVYLHVRPDLRDDWLSGSDVDGDVEQSVPMEQSLRALTHWHNLRRYPDQMGSKKGILKEEQDFFARELEKLGYGLGTLGDGDEFGMEGGAIVGEGVEWGVGQPEGW</sequence>
<name>A0A0D1YD18_9PEZI</name>
<feature type="region of interest" description="Disordered" evidence="1">
    <location>
        <begin position="55"/>
        <end position="102"/>
    </location>
</feature>